<accession>A0A4Q7VGM7</accession>
<comment type="caution">
    <text evidence="2">The sequence shown here is derived from an EMBL/GenBank/DDBJ whole genome shotgun (WGS) entry which is preliminary data.</text>
</comment>
<proteinExistence type="predicted"/>
<keyword evidence="3" id="KW-1185">Reference proteome</keyword>
<protein>
    <submittedName>
        <fullName evidence="2">Uncharacterized protein</fullName>
    </submittedName>
</protein>
<organism evidence="2 3">
    <name type="scientific">Rivibacter subsaxonicus</name>
    <dbReference type="NCBI Taxonomy" id="457575"/>
    <lineage>
        <taxon>Bacteria</taxon>
        <taxon>Pseudomonadati</taxon>
        <taxon>Pseudomonadota</taxon>
        <taxon>Betaproteobacteria</taxon>
        <taxon>Burkholderiales</taxon>
        <taxon>Rivibacter</taxon>
    </lineage>
</organism>
<dbReference type="RefSeq" id="WP_130433392.1">
    <property type="nucleotide sequence ID" value="NZ_SHKP01000007.1"/>
</dbReference>
<dbReference type="OrthoDB" id="9987059at2"/>
<feature type="compositionally biased region" description="Low complexity" evidence="1">
    <location>
        <begin position="68"/>
        <end position="87"/>
    </location>
</feature>
<sequence>MISPITPWINLTLHQAQRCHHLTWFLYGCLEREHVLNVDAFVAWWVRAAVLAPSQSRSPGRDGQDPVPAASATRASAHSTRPTPARR</sequence>
<gene>
    <name evidence="2" type="ORF">EV670_2940</name>
</gene>
<evidence type="ECO:0000313" key="3">
    <source>
        <dbReference type="Proteomes" id="UP000293671"/>
    </source>
</evidence>
<name>A0A4Q7VGM7_9BURK</name>
<evidence type="ECO:0000313" key="2">
    <source>
        <dbReference type="EMBL" id="RZT95190.1"/>
    </source>
</evidence>
<evidence type="ECO:0000256" key="1">
    <source>
        <dbReference type="SAM" id="MobiDB-lite"/>
    </source>
</evidence>
<feature type="region of interest" description="Disordered" evidence="1">
    <location>
        <begin position="54"/>
        <end position="87"/>
    </location>
</feature>
<dbReference type="EMBL" id="SHKP01000007">
    <property type="protein sequence ID" value="RZT95190.1"/>
    <property type="molecule type" value="Genomic_DNA"/>
</dbReference>
<dbReference type="AlphaFoldDB" id="A0A4Q7VGM7"/>
<dbReference type="Proteomes" id="UP000293671">
    <property type="component" value="Unassembled WGS sequence"/>
</dbReference>
<reference evidence="2 3" key="1">
    <citation type="submission" date="2019-02" db="EMBL/GenBank/DDBJ databases">
        <title>Genomic Encyclopedia of Type Strains, Phase IV (KMG-IV): sequencing the most valuable type-strain genomes for metagenomic binning, comparative biology and taxonomic classification.</title>
        <authorList>
            <person name="Goeker M."/>
        </authorList>
    </citation>
    <scope>NUCLEOTIDE SEQUENCE [LARGE SCALE GENOMIC DNA]</scope>
    <source>
        <strain evidence="2 3">DSM 19570</strain>
    </source>
</reference>